<dbReference type="Proteomes" id="UP000324748">
    <property type="component" value="Unassembled WGS sequence"/>
</dbReference>
<protein>
    <submittedName>
        <fullName evidence="2">Uncharacterized protein</fullName>
    </submittedName>
</protein>
<comment type="caution">
    <text evidence="2">The sequence shown here is derived from an EMBL/GenBank/DDBJ whole genome shotgun (WGS) entry which is preliminary data.</text>
</comment>
<evidence type="ECO:0000313" key="2">
    <source>
        <dbReference type="EMBL" id="KAA1111532.1"/>
    </source>
</evidence>
<proteinExistence type="predicted"/>
<feature type="signal peptide" evidence="1">
    <location>
        <begin position="1"/>
        <end position="20"/>
    </location>
</feature>
<organism evidence="2 3">
    <name type="scientific">Puccinia graminis f. sp. tritici</name>
    <dbReference type="NCBI Taxonomy" id="56615"/>
    <lineage>
        <taxon>Eukaryota</taxon>
        <taxon>Fungi</taxon>
        <taxon>Dikarya</taxon>
        <taxon>Basidiomycota</taxon>
        <taxon>Pucciniomycotina</taxon>
        <taxon>Pucciniomycetes</taxon>
        <taxon>Pucciniales</taxon>
        <taxon>Pucciniaceae</taxon>
        <taxon>Puccinia</taxon>
    </lineage>
</organism>
<name>A0A5B0QEI6_PUCGR</name>
<keyword evidence="3" id="KW-1185">Reference proteome</keyword>
<evidence type="ECO:0000256" key="1">
    <source>
        <dbReference type="SAM" id="SignalP"/>
    </source>
</evidence>
<evidence type="ECO:0000313" key="3">
    <source>
        <dbReference type="Proteomes" id="UP000324748"/>
    </source>
</evidence>
<accession>A0A5B0QEI6</accession>
<dbReference type="AlphaFoldDB" id="A0A5B0QEI6"/>
<keyword evidence="1" id="KW-0732">Signal</keyword>
<sequence>MHLLKSALVLLSAKVIGLLAAGDPITTFVGFLCPSGYGNGYCATKKLDGPPSGPIYYTVHHANPVLGQYYTWNCLGTGEQNNYCCKRDLTYTDEDHTRSTKDEVEKNCFSVYPVNHPA</sequence>
<feature type="chain" id="PRO_5023010259" evidence="1">
    <location>
        <begin position="21"/>
        <end position="118"/>
    </location>
</feature>
<reference evidence="2 3" key="1">
    <citation type="submission" date="2019-05" db="EMBL/GenBank/DDBJ databases">
        <title>Emergence of the Ug99 lineage of the wheat stem rust pathogen through somatic hybridization.</title>
        <authorList>
            <person name="Li F."/>
            <person name="Upadhyaya N.M."/>
            <person name="Sperschneider J."/>
            <person name="Matny O."/>
            <person name="Nguyen-Phuc H."/>
            <person name="Mago R."/>
            <person name="Raley C."/>
            <person name="Miller M.E."/>
            <person name="Silverstein K.A.T."/>
            <person name="Henningsen E."/>
            <person name="Hirsch C.D."/>
            <person name="Visser B."/>
            <person name="Pretorius Z.A."/>
            <person name="Steffenson B.J."/>
            <person name="Schwessinger B."/>
            <person name="Dodds P.N."/>
            <person name="Figueroa M."/>
        </authorList>
    </citation>
    <scope>NUCLEOTIDE SEQUENCE [LARGE SCALE GENOMIC DNA]</scope>
    <source>
        <strain evidence="2">21-0</strain>
    </source>
</reference>
<gene>
    <name evidence="2" type="ORF">PGT21_003217</name>
</gene>
<dbReference type="EMBL" id="VSWC01000016">
    <property type="protein sequence ID" value="KAA1111532.1"/>
    <property type="molecule type" value="Genomic_DNA"/>
</dbReference>